<dbReference type="EMBL" id="CP014323">
    <property type="protein sequence ID" value="AMJ98540.1"/>
    <property type="molecule type" value="Genomic_DNA"/>
</dbReference>
<feature type="signal peptide" evidence="1">
    <location>
        <begin position="1"/>
        <end position="25"/>
    </location>
</feature>
<dbReference type="AlphaFoldDB" id="A0A126Q0H2"/>
<feature type="chain" id="PRO_5007272484" evidence="1">
    <location>
        <begin position="26"/>
        <end position="216"/>
    </location>
</feature>
<keyword evidence="1" id="KW-0732">Signal</keyword>
<evidence type="ECO:0000313" key="3">
    <source>
        <dbReference type="Proteomes" id="UP000063991"/>
    </source>
</evidence>
<dbReference type="Proteomes" id="UP000063991">
    <property type="component" value="Chromosome"/>
</dbReference>
<accession>A0A126Q0H2</accession>
<gene>
    <name evidence="2" type="ORF">AVL55_10390</name>
</gene>
<protein>
    <submittedName>
        <fullName evidence="2">Uncharacterized protein</fullName>
    </submittedName>
</protein>
<sequence>MKIHMKKTVVSIAVLIGMASSGALAKSADAFIAQCKAEMIEAISPINDQTGTSEPEAILKASRVKEQGLTSKNIASQKETFTQPKKVETLIEVVVEEPHPEDWCETREEGELYFVNEERGYFGFYLKKGALIENLERLVDSFYPNNQGLISRIGDHVVPANTCIVERKKDLVFQQIVEPYFVDNNSVQYGSFTNNVHAVFYRNDPEFSRYFSGVRR</sequence>
<reference evidence="2 3" key="1">
    <citation type="submission" date="2015-12" db="EMBL/GenBank/DDBJ databases">
        <authorList>
            <person name="Shamseldin A."/>
            <person name="Moawad H."/>
            <person name="Abd El-Rahim W.M."/>
            <person name="Sadowsky M.J."/>
        </authorList>
    </citation>
    <scope>NUCLEOTIDE SEQUENCE [LARGE SCALE GENOMIC DNA]</scope>
    <source>
        <strain evidence="2 3">D7</strain>
    </source>
</reference>
<name>A0A126Q0H2_ALTMA</name>
<evidence type="ECO:0000313" key="2">
    <source>
        <dbReference type="EMBL" id="AMJ98540.1"/>
    </source>
</evidence>
<organism evidence="2 3">
    <name type="scientific">Alteromonas macleodii</name>
    <name type="common">Pseudoalteromonas macleodii</name>
    <dbReference type="NCBI Taxonomy" id="28108"/>
    <lineage>
        <taxon>Bacteria</taxon>
        <taxon>Pseudomonadati</taxon>
        <taxon>Pseudomonadota</taxon>
        <taxon>Gammaproteobacteria</taxon>
        <taxon>Alteromonadales</taxon>
        <taxon>Alteromonadaceae</taxon>
        <taxon>Alteromonas/Salinimonas group</taxon>
        <taxon>Alteromonas</taxon>
    </lineage>
</organism>
<evidence type="ECO:0000256" key="1">
    <source>
        <dbReference type="SAM" id="SignalP"/>
    </source>
</evidence>
<proteinExistence type="predicted"/>